<keyword evidence="2 3" id="KW-0413">Isomerase</keyword>
<organism evidence="7">
    <name type="scientific">uncultured Rubrobacteraceae bacterium</name>
    <dbReference type="NCBI Taxonomy" id="349277"/>
    <lineage>
        <taxon>Bacteria</taxon>
        <taxon>Bacillati</taxon>
        <taxon>Actinomycetota</taxon>
        <taxon>Rubrobacteria</taxon>
        <taxon>Rubrobacterales</taxon>
        <taxon>Rubrobacteraceae</taxon>
        <taxon>environmental samples</taxon>
    </lineage>
</organism>
<evidence type="ECO:0000256" key="2">
    <source>
        <dbReference type="ARBA" id="ARBA00023235"/>
    </source>
</evidence>
<dbReference type="InterPro" id="IPR000031">
    <property type="entry name" value="PurE_dom"/>
</dbReference>
<feature type="domain" description="PurE" evidence="6">
    <location>
        <begin position="3"/>
        <end position="146"/>
    </location>
</feature>
<dbReference type="InterPro" id="IPR033747">
    <property type="entry name" value="PurE_ClassI"/>
</dbReference>
<proteinExistence type="inferred from homology"/>
<dbReference type="PANTHER" id="PTHR23046:SF2">
    <property type="entry name" value="PHOSPHORIBOSYLAMINOIMIDAZOLE CARBOXYLASE"/>
    <property type="match status" value="1"/>
</dbReference>
<dbReference type="EC" id="5.4.99.18" evidence="3 4"/>
<evidence type="ECO:0000313" key="7">
    <source>
        <dbReference type="EMBL" id="CAA9441587.1"/>
    </source>
</evidence>
<dbReference type="InterPro" id="IPR024694">
    <property type="entry name" value="PurE_prokaryotes"/>
</dbReference>
<name>A0A6J4QE67_9ACTN</name>
<sequence>MTPVVGILAGSKSDLPVLEECTARLEELGIEHEIEVRSAHRDPEGVSEYAGTARDRGLRVIICAAGMATHLAGAVAARTDLPVIGVPVAAGPLNGLDSLLSTVQMPPGAPVATVAVDGATNAAILAAQILALSDPDLVQRLEGRSP</sequence>
<keyword evidence="1 3" id="KW-0658">Purine biosynthesis</keyword>
<dbReference type="Gene3D" id="3.40.50.1970">
    <property type="match status" value="1"/>
</dbReference>
<dbReference type="PIRSF" id="PIRSF001338">
    <property type="entry name" value="AIR_carboxylase"/>
    <property type="match status" value="1"/>
</dbReference>
<reference evidence="7" key="1">
    <citation type="submission" date="2020-02" db="EMBL/GenBank/DDBJ databases">
        <authorList>
            <person name="Meier V. D."/>
        </authorList>
    </citation>
    <scope>NUCLEOTIDE SEQUENCE</scope>
    <source>
        <strain evidence="7">AVDCRST_MAG78</strain>
    </source>
</reference>
<dbReference type="Pfam" id="PF00731">
    <property type="entry name" value="AIRC"/>
    <property type="match status" value="1"/>
</dbReference>
<dbReference type="PANTHER" id="PTHR23046">
    <property type="entry name" value="PHOSPHORIBOSYLAMINOIMIDAZOLE CARBOXYLASE CATALYTIC SUBUNIT"/>
    <property type="match status" value="1"/>
</dbReference>
<dbReference type="EMBL" id="CADCVB010000168">
    <property type="protein sequence ID" value="CAA9441587.1"/>
    <property type="molecule type" value="Genomic_DNA"/>
</dbReference>
<dbReference type="NCBIfam" id="TIGR01162">
    <property type="entry name" value="purE"/>
    <property type="match status" value="1"/>
</dbReference>
<dbReference type="SMART" id="SM01001">
    <property type="entry name" value="AIRC"/>
    <property type="match status" value="1"/>
</dbReference>
<dbReference type="SUPFAM" id="SSF52255">
    <property type="entry name" value="N5-CAIR mutase (phosphoribosylaminoimidazole carboxylase, PurE)"/>
    <property type="match status" value="1"/>
</dbReference>
<dbReference type="GO" id="GO:0006189">
    <property type="term" value="P:'de novo' IMP biosynthetic process"/>
    <property type="evidence" value="ECO:0007669"/>
    <property type="project" value="UniProtKB-UniRule"/>
</dbReference>
<feature type="binding site" evidence="3 5">
    <location>
        <position position="14"/>
    </location>
    <ligand>
        <name>substrate</name>
    </ligand>
</feature>
<evidence type="ECO:0000259" key="6">
    <source>
        <dbReference type="SMART" id="SM01001"/>
    </source>
</evidence>
<comment type="function">
    <text evidence="3 4">Catalyzes the conversion of N5-carboxyaminoimidazole ribonucleotide (N5-CAIR) to 4-carboxy-5-aminoimidazole ribonucleotide (CAIR).</text>
</comment>
<dbReference type="UniPathway" id="UPA00074">
    <property type="reaction ID" value="UER00943"/>
</dbReference>
<gene>
    <name evidence="3" type="primary">purE</name>
    <name evidence="7" type="ORF">AVDCRST_MAG78-2496</name>
</gene>
<accession>A0A6J4QE67</accession>
<evidence type="ECO:0000256" key="1">
    <source>
        <dbReference type="ARBA" id="ARBA00022755"/>
    </source>
</evidence>
<dbReference type="GO" id="GO:0034023">
    <property type="term" value="F:5-(carboxyamino)imidazole ribonucleotide mutase activity"/>
    <property type="evidence" value="ECO:0007669"/>
    <property type="project" value="UniProtKB-UniRule"/>
</dbReference>
<evidence type="ECO:0000256" key="3">
    <source>
        <dbReference type="HAMAP-Rule" id="MF_01929"/>
    </source>
</evidence>
<feature type="binding site" evidence="3 5">
    <location>
        <position position="41"/>
    </location>
    <ligand>
        <name>substrate</name>
    </ligand>
</feature>
<protein>
    <recommendedName>
        <fullName evidence="3 4">N5-carboxyaminoimidazole ribonucleotide mutase</fullName>
        <shortName evidence="3 4">N5-CAIR mutase</shortName>
        <ecNumber evidence="3 4">5.4.99.18</ecNumber>
    </recommendedName>
    <alternativeName>
        <fullName evidence="3">5-(carboxyamino)imidazole ribonucleotide mutase</fullName>
    </alternativeName>
</protein>
<feature type="binding site" evidence="3 5">
    <location>
        <position position="11"/>
    </location>
    <ligand>
        <name>substrate</name>
    </ligand>
</feature>
<comment type="pathway">
    <text evidence="3 4">Purine metabolism; IMP biosynthesis via de novo pathway; 5-amino-1-(5-phospho-D-ribosyl)imidazole-4-carboxylate from 5-amino-1-(5-phospho-D-ribosyl)imidazole (N5-CAIR route): step 2/2.</text>
</comment>
<comment type="similarity">
    <text evidence="3">Belongs to the AIR carboxylase family. Class I subfamily.</text>
</comment>
<comment type="catalytic activity">
    <reaction evidence="3 4">
        <text>5-carboxyamino-1-(5-phospho-D-ribosyl)imidazole + H(+) = 5-amino-1-(5-phospho-D-ribosyl)imidazole-4-carboxylate</text>
        <dbReference type="Rhea" id="RHEA:13193"/>
        <dbReference type="ChEBI" id="CHEBI:15378"/>
        <dbReference type="ChEBI" id="CHEBI:58730"/>
        <dbReference type="ChEBI" id="CHEBI:77657"/>
        <dbReference type="EC" id="5.4.99.18"/>
    </reaction>
</comment>
<dbReference type="AlphaFoldDB" id="A0A6J4QE67"/>
<dbReference type="HAMAP" id="MF_01929">
    <property type="entry name" value="PurE_classI"/>
    <property type="match status" value="1"/>
</dbReference>
<evidence type="ECO:0000256" key="5">
    <source>
        <dbReference type="PIRSR" id="PIRSR001338-1"/>
    </source>
</evidence>
<evidence type="ECO:0000256" key="4">
    <source>
        <dbReference type="PIRNR" id="PIRNR001338"/>
    </source>
</evidence>